<dbReference type="Pfam" id="PF05697">
    <property type="entry name" value="Trigger_N"/>
    <property type="match status" value="1"/>
</dbReference>
<dbReference type="SUPFAM" id="SSF102735">
    <property type="entry name" value="Trigger factor ribosome-binding domain"/>
    <property type="match status" value="1"/>
</dbReference>
<dbReference type="InterPro" id="IPR036611">
    <property type="entry name" value="Trigger_fac_ribosome-bd_sf"/>
</dbReference>
<dbReference type="InterPro" id="IPR005215">
    <property type="entry name" value="Trig_fac"/>
</dbReference>
<accession>A0ABT6YNW5</accession>
<dbReference type="Proteomes" id="UP001236569">
    <property type="component" value="Unassembled WGS sequence"/>
</dbReference>
<evidence type="ECO:0000313" key="2">
    <source>
        <dbReference type="EMBL" id="MDI9864851.1"/>
    </source>
</evidence>
<dbReference type="Gene3D" id="3.30.70.1050">
    <property type="entry name" value="Trigger factor ribosome-binding domain"/>
    <property type="match status" value="1"/>
</dbReference>
<dbReference type="SUPFAM" id="SSF109998">
    <property type="entry name" value="Triger factor/SurA peptide-binding domain-like"/>
    <property type="match status" value="1"/>
</dbReference>
<dbReference type="PANTHER" id="PTHR30560:SF3">
    <property type="entry name" value="TRIGGER FACTOR-LIKE PROTEIN TIG, CHLOROPLASTIC"/>
    <property type="match status" value="1"/>
</dbReference>
<name>A0ABT6YNW5_9BACT</name>
<feature type="domain" description="Trigger factor ribosome-binding bacterial" evidence="1">
    <location>
        <begin position="1"/>
        <end position="149"/>
    </location>
</feature>
<sequence>MNITLEKSSNVNAKLIVALVEEDYKSQVEKTLKDYRKRANIKGFRPGTVPMTVVQKMFGKSVLLEEINNLLGSSVQEYIKESKLNIVGDPMPVVEDQESIDWNTQKEFTFSYELGLAGDFTVDFDAIPAVTSYEIQATEKEIEETIDNLKKQFAEQIHADSVEDGDMIFGTFSQGEWSEKSAIPTKSIKDEAKATFVGAEKGATLTFDIDSVFVDEKSKGLATNKKGDDVAALTGEVSFTIEDITRQGVTELNQELFDKVLGAGKVSSEEEFRKEILSIIESNYVRESDYLLRIDAEKALLENISIELPEEFLKEWLVKVNEGKFTMEQIEADFEAVKRDVRWNFIKNEIADKFEVKVDYPEVVEKTKDMVRGQFGMYGPGDAQMEEMIERIANGYLTDKSKKDNFMNMFNQVYADKVAAVIVEKVKVEKKAIDVEEFKTIAGA</sequence>
<evidence type="ECO:0000259" key="1">
    <source>
        <dbReference type="Pfam" id="PF05697"/>
    </source>
</evidence>
<comment type="caution">
    <text evidence="2">The sequence shown here is derived from an EMBL/GenBank/DDBJ whole genome shotgun (WGS) entry which is preliminary data.</text>
</comment>
<dbReference type="Gene3D" id="1.10.3120.10">
    <property type="entry name" value="Trigger factor, C-terminal domain"/>
    <property type="match status" value="1"/>
</dbReference>
<proteinExistence type="predicted"/>
<dbReference type="RefSeq" id="WP_283327061.1">
    <property type="nucleotide sequence ID" value="NZ_JASHIC010000010.1"/>
</dbReference>
<dbReference type="InterPro" id="IPR037041">
    <property type="entry name" value="Trigger_fac_C_sf"/>
</dbReference>
<dbReference type="PANTHER" id="PTHR30560">
    <property type="entry name" value="TRIGGER FACTOR CHAPERONE AND PEPTIDYL-PROLYL CIS/TRANS ISOMERASE"/>
    <property type="match status" value="1"/>
</dbReference>
<protein>
    <submittedName>
        <fullName evidence="2">Trigger factor</fullName>
    </submittedName>
</protein>
<evidence type="ECO:0000313" key="3">
    <source>
        <dbReference type="Proteomes" id="UP001236569"/>
    </source>
</evidence>
<dbReference type="InterPro" id="IPR027304">
    <property type="entry name" value="Trigger_fact/SurA_dom_sf"/>
</dbReference>
<keyword evidence="3" id="KW-1185">Reference proteome</keyword>
<dbReference type="EMBL" id="JASHID010000006">
    <property type="protein sequence ID" value="MDI9864851.1"/>
    <property type="molecule type" value="Genomic_DNA"/>
</dbReference>
<dbReference type="InterPro" id="IPR008881">
    <property type="entry name" value="Trigger_fac_ribosome-bd_bac"/>
</dbReference>
<gene>
    <name evidence="2" type="ORF">QM480_10980</name>
</gene>
<organism evidence="2 3">
    <name type="scientific">Flectobacillus longus</name>
    <dbReference type="NCBI Taxonomy" id="2984207"/>
    <lineage>
        <taxon>Bacteria</taxon>
        <taxon>Pseudomonadati</taxon>
        <taxon>Bacteroidota</taxon>
        <taxon>Cytophagia</taxon>
        <taxon>Cytophagales</taxon>
        <taxon>Flectobacillaceae</taxon>
        <taxon>Flectobacillus</taxon>
    </lineage>
</organism>
<reference evidence="2 3" key="1">
    <citation type="submission" date="2023-05" db="EMBL/GenBank/DDBJ databases">
        <title>Novel species of genus Flectobacillus isolated from stream in China.</title>
        <authorList>
            <person name="Lu H."/>
        </authorList>
    </citation>
    <scope>NUCLEOTIDE SEQUENCE [LARGE SCALE GENOMIC DNA]</scope>
    <source>
        <strain evidence="2 3">DC10W</strain>
    </source>
</reference>